<dbReference type="KEGG" id="ttt:THITE_111545"/>
<keyword evidence="3" id="KW-1185">Reference proteome</keyword>
<evidence type="ECO:0000313" key="2">
    <source>
        <dbReference type="EMBL" id="AEO65396.1"/>
    </source>
</evidence>
<gene>
    <name evidence="2" type="ORF">THITE_111545</name>
</gene>
<accession>G2QYK8</accession>
<feature type="region of interest" description="Disordered" evidence="1">
    <location>
        <begin position="1"/>
        <end position="36"/>
    </location>
</feature>
<dbReference type="Proteomes" id="UP000008181">
    <property type="component" value="Chromosome 2"/>
</dbReference>
<dbReference type="AlphaFoldDB" id="G2QYK8"/>
<protein>
    <submittedName>
        <fullName evidence="2">Uncharacterized protein</fullName>
    </submittedName>
</protein>
<feature type="compositionally biased region" description="Basic and acidic residues" evidence="1">
    <location>
        <begin position="67"/>
        <end position="76"/>
    </location>
</feature>
<dbReference type="RefSeq" id="XP_003651732.1">
    <property type="nucleotide sequence ID" value="XM_003651684.1"/>
</dbReference>
<evidence type="ECO:0000256" key="1">
    <source>
        <dbReference type="SAM" id="MobiDB-lite"/>
    </source>
</evidence>
<dbReference type="EMBL" id="CP003010">
    <property type="protein sequence ID" value="AEO65396.1"/>
    <property type="molecule type" value="Genomic_DNA"/>
</dbReference>
<reference evidence="2 3" key="1">
    <citation type="journal article" date="2011" name="Nat. Biotechnol.">
        <title>Comparative genomic analysis of the thermophilic biomass-degrading fungi Myceliophthora thermophila and Thielavia terrestris.</title>
        <authorList>
            <person name="Berka R.M."/>
            <person name="Grigoriev I.V."/>
            <person name="Otillar R."/>
            <person name="Salamov A."/>
            <person name="Grimwood J."/>
            <person name="Reid I."/>
            <person name="Ishmael N."/>
            <person name="John T."/>
            <person name="Darmond C."/>
            <person name="Moisan M.-C."/>
            <person name="Henrissat B."/>
            <person name="Coutinho P.M."/>
            <person name="Lombard V."/>
            <person name="Natvig D.O."/>
            <person name="Lindquist E."/>
            <person name="Schmutz J."/>
            <person name="Lucas S."/>
            <person name="Harris P."/>
            <person name="Powlowski J."/>
            <person name="Bellemare A."/>
            <person name="Taylor D."/>
            <person name="Butler G."/>
            <person name="de Vries R.P."/>
            <person name="Allijn I.E."/>
            <person name="van den Brink J."/>
            <person name="Ushinsky S."/>
            <person name="Storms R."/>
            <person name="Powell A.J."/>
            <person name="Paulsen I.T."/>
            <person name="Elbourne L.D.H."/>
            <person name="Baker S.E."/>
            <person name="Magnuson J."/>
            <person name="LaBoissiere S."/>
            <person name="Clutterbuck A.J."/>
            <person name="Martinez D."/>
            <person name="Wogulis M."/>
            <person name="de Leon A.L."/>
            <person name="Rey M.W."/>
            <person name="Tsang A."/>
        </authorList>
    </citation>
    <scope>NUCLEOTIDE SEQUENCE [LARGE SCALE GENOMIC DNA]</scope>
    <source>
        <strain evidence="3">ATCC 38088 / NRRL 8126</strain>
    </source>
</reference>
<dbReference type="HOGENOM" id="CLU_1094921_0_0_1"/>
<name>G2QYK8_THETT</name>
<proteinExistence type="predicted"/>
<feature type="region of interest" description="Disordered" evidence="1">
    <location>
        <begin position="55"/>
        <end position="76"/>
    </location>
</feature>
<feature type="compositionally biased region" description="Basic residues" evidence="1">
    <location>
        <begin position="195"/>
        <end position="204"/>
    </location>
</feature>
<feature type="region of interest" description="Disordered" evidence="1">
    <location>
        <begin position="195"/>
        <end position="218"/>
    </location>
</feature>
<sequence length="254" mass="29200">MPNSQSKLDLHEQHLAKVQGPSAGTSTGTHFNDPVQQSLPIEVVGASEHQCRGVSSDMAQQGRTRLPHKEDDSWTDHDSAIYMRSDSSSVESSSDTEGKFVVPLVQGEQLQEQREQATFLLNWQWKMDIARLDGRKYTWTETRLRNFQWSEEFYVDESGFLGVLAERANEQFRAAIADDPASYGAASCHWHKTKAPARLPRRKKTENEKEETPTVPKIVLTDPQGENWFLNDLRYYPDDFDEDDEEEEDESIYW</sequence>
<feature type="compositionally biased region" description="Polar residues" evidence="1">
    <location>
        <begin position="22"/>
        <end position="36"/>
    </location>
</feature>
<dbReference type="GeneID" id="11520532"/>
<evidence type="ECO:0000313" key="3">
    <source>
        <dbReference type="Proteomes" id="UP000008181"/>
    </source>
</evidence>
<organism evidence="2 3">
    <name type="scientific">Thermothielavioides terrestris (strain ATCC 38088 / NRRL 8126)</name>
    <name type="common">Thielavia terrestris</name>
    <dbReference type="NCBI Taxonomy" id="578455"/>
    <lineage>
        <taxon>Eukaryota</taxon>
        <taxon>Fungi</taxon>
        <taxon>Dikarya</taxon>
        <taxon>Ascomycota</taxon>
        <taxon>Pezizomycotina</taxon>
        <taxon>Sordariomycetes</taxon>
        <taxon>Sordariomycetidae</taxon>
        <taxon>Sordariales</taxon>
        <taxon>Chaetomiaceae</taxon>
        <taxon>Thermothielavioides</taxon>
        <taxon>Thermothielavioides terrestris</taxon>
    </lineage>
</organism>